<dbReference type="InterPro" id="IPR013320">
    <property type="entry name" value="ConA-like_dom_sf"/>
</dbReference>
<proteinExistence type="predicted"/>
<evidence type="ECO:0000313" key="4">
    <source>
        <dbReference type="Proteomes" id="UP000182258"/>
    </source>
</evidence>
<dbReference type="OrthoDB" id="7788759at2"/>
<dbReference type="RefSeq" id="WP_052952617.1">
    <property type="nucleotide sequence ID" value="NZ_FOMB01000026.1"/>
</dbReference>
<keyword evidence="3" id="KW-0456">Lyase</keyword>
<dbReference type="Pfam" id="PF08787">
    <property type="entry name" value="Alginate_lyase2"/>
    <property type="match status" value="1"/>
</dbReference>
<gene>
    <name evidence="3" type="ORF">SAMN04488059_12610</name>
</gene>
<feature type="domain" description="Alginate lyase 2" evidence="2">
    <location>
        <begin position="139"/>
        <end position="370"/>
    </location>
</feature>
<name>A0A1I1Q7C2_9HYPH</name>
<organism evidence="3 4">
    <name type="scientific">Devosia psychrophila</name>
    <dbReference type="NCBI Taxonomy" id="728005"/>
    <lineage>
        <taxon>Bacteria</taxon>
        <taxon>Pseudomonadati</taxon>
        <taxon>Pseudomonadota</taxon>
        <taxon>Alphaproteobacteria</taxon>
        <taxon>Hyphomicrobiales</taxon>
        <taxon>Devosiaceae</taxon>
        <taxon>Devosia</taxon>
    </lineage>
</organism>
<dbReference type="GO" id="GO:0016829">
    <property type="term" value="F:lyase activity"/>
    <property type="evidence" value="ECO:0007669"/>
    <property type="project" value="UniProtKB-KW"/>
</dbReference>
<evidence type="ECO:0000313" key="3">
    <source>
        <dbReference type="EMBL" id="SFD17872.1"/>
    </source>
</evidence>
<keyword evidence="1" id="KW-0812">Transmembrane</keyword>
<dbReference type="Gene3D" id="2.60.120.200">
    <property type="match status" value="1"/>
</dbReference>
<reference evidence="3 4" key="1">
    <citation type="submission" date="2016-10" db="EMBL/GenBank/DDBJ databases">
        <authorList>
            <person name="de Groot N.N."/>
        </authorList>
    </citation>
    <scope>NUCLEOTIDE SEQUENCE [LARGE SCALE GENOMIC DNA]</scope>
    <source>
        <strain evidence="3 4">CGMCC 1.10210</strain>
    </source>
</reference>
<dbReference type="EMBL" id="FOMB01000026">
    <property type="protein sequence ID" value="SFD17872.1"/>
    <property type="molecule type" value="Genomic_DNA"/>
</dbReference>
<keyword evidence="1" id="KW-0472">Membrane</keyword>
<evidence type="ECO:0000259" key="2">
    <source>
        <dbReference type="Pfam" id="PF08787"/>
    </source>
</evidence>
<dbReference type="AlphaFoldDB" id="A0A1I1Q7C2"/>
<dbReference type="InterPro" id="IPR014895">
    <property type="entry name" value="Alginate_lyase_2"/>
</dbReference>
<dbReference type="STRING" id="728005.SAMN04488059_12610"/>
<accession>A0A1I1Q7C2</accession>
<sequence length="375" mass="39540">MTEILRKATDDEPRATLADLNRLRAETAHSIEAIRAEVAQGRPHSDLTLGLVALALVLGGTAGGFALGRLFAPAVPIVNVAPAAPTVTVQPAPPVINVQPQVMVGDSPDSSATVAPPAPTVLAPVTETPAVPDTTAAGIDLSFWKVTLPVNGQGVLSGEGDAMEVTELDGFSLPPYFVVDDTSVTFMAPTNSARTGGSNYPRSELREMDGRGDEYEWTVEEGGHLEATLRVNELPTTSDGASGRIVIGQIHGPNDELCRLYFDNGRLYFFDDKAGEDEEETQFILTALDGSEPAIALGDEFSYAIDVDQDNLVVTATYKGVTYRAVDPISAFWPGKPVYFKAGAYVQVGMEGSEAGTVGTGEGSVTFSALSRPSH</sequence>
<evidence type="ECO:0000256" key="1">
    <source>
        <dbReference type="SAM" id="Phobius"/>
    </source>
</evidence>
<dbReference type="SUPFAM" id="SSF49899">
    <property type="entry name" value="Concanavalin A-like lectins/glucanases"/>
    <property type="match status" value="1"/>
</dbReference>
<keyword evidence="1" id="KW-1133">Transmembrane helix</keyword>
<protein>
    <submittedName>
        <fullName evidence="3">Alginate lyase</fullName>
    </submittedName>
</protein>
<dbReference type="Proteomes" id="UP000182258">
    <property type="component" value="Unassembled WGS sequence"/>
</dbReference>
<feature type="transmembrane region" description="Helical" evidence="1">
    <location>
        <begin position="49"/>
        <end position="72"/>
    </location>
</feature>